<dbReference type="InterPro" id="IPR009003">
    <property type="entry name" value="Peptidase_S1_PA"/>
</dbReference>
<evidence type="ECO:0000256" key="1">
    <source>
        <dbReference type="ARBA" id="ARBA00022729"/>
    </source>
</evidence>
<dbReference type="PANTHER" id="PTHR15462:SF8">
    <property type="entry name" value="SERINE PROTEASE"/>
    <property type="match status" value="1"/>
</dbReference>
<keyword evidence="4" id="KW-1185">Reference proteome</keyword>
<dbReference type="Gene3D" id="2.40.10.10">
    <property type="entry name" value="Trypsin-like serine proteases"/>
    <property type="match status" value="2"/>
</dbReference>
<dbReference type="RefSeq" id="WP_171833574.1">
    <property type="nucleotide sequence ID" value="NZ_CP053708.1"/>
</dbReference>
<dbReference type="PROSITE" id="PS00134">
    <property type="entry name" value="TRYPSIN_HIS"/>
    <property type="match status" value="1"/>
</dbReference>
<proteinExistence type="predicted"/>
<dbReference type="Proteomes" id="UP000500767">
    <property type="component" value="Chromosome"/>
</dbReference>
<protein>
    <submittedName>
        <fullName evidence="3">Trypsin-like serine protease</fullName>
    </submittedName>
</protein>
<dbReference type="Pfam" id="PF13365">
    <property type="entry name" value="Trypsin_2"/>
    <property type="match status" value="1"/>
</dbReference>
<dbReference type="PANTHER" id="PTHR15462">
    <property type="entry name" value="SERINE PROTEASE"/>
    <property type="match status" value="1"/>
</dbReference>
<keyword evidence="3" id="KW-0645">Protease</keyword>
<feature type="signal peptide" evidence="2">
    <location>
        <begin position="1"/>
        <end position="21"/>
    </location>
</feature>
<keyword evidence="1 2" id="KW-0732">Signal</keyword>
<evidence type="ECO:0000313" key="3">
    <source>
        <dbReference type="EMBL" id="QKE91045.1"/>
    </source>
</evidence>
<gene>
    <name evidence="3" type="ORF">HN018_14220</name>
</gene>
<sequence length="252" mass="26499">MRQVVTLGSLLGLFLSRSTGAATLPLRPGVGAVDHRIPVDISAKPWNSLVRVQTELGERCTGFVVSPQVVVTAAHCLFLPRVRRFIQPASVHVLLAYRDGNYAAHALVLRFVVPAAYNPLDEAGTAGADRAVLVLDQRLLPEAETLPEAPVPVMPARILLGGYGQDRNEVAIADRTCALVGQASDGQGRPLLVHDCEATRGTSGAPLLWQRPDGRWAAVGIQIEAAAGAGGRAVPLVGTPDPAIGSGRPADR</sequence>
<dbReference type="InterPro" id="IPR050966">
    <property type="entry name" value="Glutamyl_endopeptidase"/>
</dbReference>
<organism evidence="3 4">
    <name type="scientific">Lichenicola cladoniae</name>
    <dbReference type="NCBI Taxonomy" id="1484109"/>
    <lineage>
        <taxon>Bacteria</taxon>
        <taxon>Pseudomonadati</taxon>
        <taxon>Pseudomonadota</taxon>
        <taxon>Alphaproteobacteria</taxon>
        <taxon>Acetobacterales</taxon>
        <taxon>Acetobacteraceae</taxon>
        <taxon>Lichenicola</taxon>
    </lineage>
</organism>
<dbReference type="GO" id="GO:0006508">
    <property type="term" value="P:proteolysis"/>
    <property type="evidence" value="ECO:0007669"/>
    <property type="project" value="UniProtKB-KW"/>
</dbReference>
<name>A0A6M8HS14_9PROT</name>
<dbReference type="AlphaFoldDB" id="A0A6M8HS14"/>
<evidence type="ECO:0000256" key="2">
    <source>
        <dbReference type="SAM" id="SignalP"/>
    </source>
</evidence>
<dbReference type="GO" id="GO:0004252">
    <property type="term" value="F:serine-type endopeptidase activity"/>
    <property type="evidence" value="ECO:0007669"/>
    <property type="project" value="InterPro"/>
</dbReference>
<dbReference type="InterPro" id="IPR018114">
    <property type="entry name" value="TRYPSIN_HIS"/>
</dbReference>
<dbReference type="KEGG" id="lck:HN018_14220"/>
<dbReference type="InterPro" id="IPR043504">
    <property type="entry name" value="Peptidase_S1_PA_chymotrypsin"/>
</dbReference>
<reference evidence="3 4" key="1">
    <citation type="journal article" date="2014" name="World J. Microbiol. Biotechnol.">
        <title>Biodiversity and physiological characteristics of Antarctic and Arctic lichens-associated bacteria.</title>
        <authorList>
            <person name="Lee Y.M."/>
            <person name="Kim E.H."/>
            <person name="Lee H.K."/>
            <person name="Hong S.G."/>
        </authorList>
    </citation>
    <scope>NUCLEOTIDE SEQUENCE [LARGE SCALE GENOMIC DNA]</scope>
    <source>
        <strain evidence="3 4">PAMC 26569</strain>
    </source>
</reference>
<dbReference type="EMBL" id="CP053708">
    <property type="protein sequence ID" value="QKE91045.1"/>
    <property type="molecule type" value="Genomic_DNA"/>
</dbReference>
<evidence type="ECO:0000313" key="4">
    <source>
        <dbReference type="Proteomes" id="UP000500767"/>
    </source>
</evidence>
<dbReference type="SUPFAM" id="SSF50494">
    <property type="entry name" value="Trypsin-like serine proteases"/>
    <property type="match status" value="1"/>
</dbReference>
<keyword evidence="3" id="KW-0378">Hydrolase</keyword>
<accession>A0A6M8HS14</accession>
<feature type="chain" id="PRO_5027099159" evidence="2">
    <location>
        <begin position="22"/>
        <end position="252"/>
    </location>
</feature>